<dbReference type="Pfam" id="PF13581">
    <property type="entry name" value="HATPase_c_2"/>
    <property type="match status" value="1"/>
</dbReference>
<proteinExistence type="predicted"/>
<dbReference type="SUPFAM" id="SSF55874">
    <property type="entry name" value="ATPase domain of HSP90 chaperone/DNA topoisomerase II/histidine kinase"/>
    <property type="match status" value="1"/>
</dbReference>
<dbReference type="InterPro" id="IPR036513">
    <property type="entry name" value="STAS_dom_sf"/>
</dbReference>
<dbReference type="PANTHER" id="PTHR35526">
    <property type="entry name" value="ANTI-SIGMA-F FACTOR RSBW-RELATED"/>
    <property type="match status" value="1"/>
</dbReference>
<evidence type="ECO:0000259" key="2">
    <source>
        <dbReference type="PROSITE" id="PS50801"/>
    </source>
</evidence>
<dbReference type="Gene3D" id="3.30.750.24">
    <property type="entry name" value="STAS domain"/>
    <property type="match status" value="1"/>
</dbReference>
<sequence length="242" mass="25958">MSETLTWQLELHDGHTVVTVNGEVDGGSGPAALYRTVTQCLDRESGAVVVDLSDAGVTSPEAAAILTRILDAPQLRLGTLVLVCKPDSATAAVLKAAATERPSPMYATVAKALSALAVRNDLREVLLPVSGAARRARDIVTEACVMWDVAQLVAPATIVVSELVTNVVMHARTMMTLQVALRPRYLYLAVADGSPAVPLPRTEVRLDVIGGRGLRLVDHAADRWGHRRRHDGKVVWARFAHP</sequence>
<gene>
    <name evidence="3" type="ORF">CLV67_12719</name>
</gene>
<keyword evidence="1" id="KW-0808">Transferase</keyword>
<dbReference type="InterPro" id="IPR036890">
    <property type="entry name" value="HATPase_C_sf"/>
</dbReference>
<dbReference type="Gene3D" id="3.30.565.10">
    <property type="entry name" value="Histidine kinase-like ATPase, C-terminal domain"/>
    <property type="match status" value="1"/>
</dbReference>
<comment type="caution">
    <text evidence="3">The sequence shown here is derived from an EMBL/GenBank/DDBJ whole genome shotgun (WGS) entry which is preliminary data.</text>
</comment>
<dbReference type="RefSeq" id="WP_106329378.1">
    <property type="nucleotide sequence ID" value="NZ_BOMO01000152.1"/>
</dbReference>
<dbReference type="InterPro" id="IPR002645">
    <property type="entry name" value="STAS_dom"/>
</dbReference>
<dbReference type="AlphaFoldDB" id="A0A2T0JXT4"/>
<dbReference type="Proteomes" id="UP000239415">
    <property type="component" value="Unassembled WGS sequence"/>
</dbReference>
<dbReference type="InterPro" id="IPR003594">
    <property type="entry name" value="HATPase_dom"/>
</dbReference>
<keyword evidence="1" id="KW-0418">Kinase</keyword>
<dbReference type="InterPro" id="IPR050267">
    <property type="entry name" value="Anti-sigma-factor_SerPK"/>
</dbReference>
<dbReference type="PROSITE" id="PS50801">
    <property type="entry name" value="STAS"/>
    <property type="match status" value="1"/>
</dbReference>
<evidence type="ECO:0000313" key="4">
    <source>
        <dbReference type="Proteomes" id="UP000239415"/>
    </source>
</evidence>
<dbReference type="OrthoDB" id="3364147at2"/>
<dbReference type="PANTHER" id="PTHR35526:SF3">
    <property type="entry name" value="ANTI-SIGMA-F FACTOR RSBW"/>
    <property type="match status" value="1"/>
</dbReference>
<feature type="domain" description="STAS" evidence="2">
    <location>
        <begin position="5"/>
        <end position="116"/>
    </location>
</feature>
<dbReference type="SUPFAM" id="SSF52091">
    <property type="entry name" value="SpoIIaa-like"/>
    <property type="match status" value="1"/>
</dbReference>
<dbReference type="Pfam" id="PF01740">
    <property type="entry name" value="STAS"/>
    <property type="match status" value="1"/>
</dbReference>
<dbReference type="CDD" id="cd16936">
    <property type="entry name" value="HATPase_RsbW-like"/>
    <property type="match status" value="1"/>
</dbReference>
<organism evidence="3 4">
    <name type="scientific">Actinoplanes italicus</name>
    <dbReference type="NCBI Taxonomy" id="113567"/>
    <lineage>
        <taxon>Bacteria</taxon>
        <taxon>Bacillati</taxon>
        <taxon>Actinomycetota</taxon>
        <taxon>Actinomycetes</taxon>
        <taxon>Micromonosporales</taxon>
        <taxon>Micromonosporaceae</taxon>
        <taxon>Actinoplanes</taxon>
    </lineage>
</organism>
<accession>A0A2T0JXT4</accession>
<evidence type="ECO:0000313" key="3">
    <source>
        <dbReference type="EMBL" id="PRX12596.1"/>
    </source>
</evidence>
<reference evidence="3 4" key="1">
    <citation type="submission" date="2018-03" db="EMBL/GenBank/DDBJ databases">
        <title>Genomic Encyclopedia of Archaeal and Bacterial Type Strains, Phase II (KMG-II): from individual species to whole genera.</title>
        <authorList>
            <person name="Goeker M."/>
        </authorList>
    </citation>
    <scope>NUCLEOTIDE SEQUENCE [LARGE SCALE GENOMIC DNA]</scope>
    <source>
        <strain evidence="3 4">DSM 43146</strain>
    </source>
</reference>
<keyword evidence="4" id="KW-1185">Reference proteome</keyword>
<name>A0A2T0JXT4_9ACTN</name>
<evidence type="ECO:0000256" key="1">
    <source>
        <dbReference type="ARBA" id="ARBA00022527"/>
    </source>
</evidence>
<protein>
    <recommendedName>
        <fullName evidence="2">STAS domain-containing protein</fullName>
    </recommendedName>
</protein>
<keyword evidence="1" id="KW-0723">Serine/threonine-protein kinase</keyword>
<dbReference type="EMBL" id="PVMZ01000027">
    <property type="protein sequence ID" value="PRX12596.1"/>
    <property type="molecule type" value="Genomic_DNA"/>
</dbReference>
<dbReference type="GO" id="GO:0004674">
    <property type="term" value="F:protein serine/threonine kinase activity"/>
    <property type="evidence" value="ECO:0007669"/>
    <property type="project" value="UniProtKB-KW"/>
</dbReference>